<dbReference type="AlphaFoldDB" id="A0A6T6CWC9"/>
<reference evidence="2" key="1">
    <citation type="submission" date="2021-01" db="EMBL/GenBank/DDBJ databases">
        <authorList>
            <person name="Corre E."/>
            <person name="Pelletier E."/>
            <person name="Niang G."/>
            <person name="Scheremetjew M."/>
            <person name="Finn R."/>
            <person name="Kale V."/>
            <person name="Holt S."/>
            <person name="Cochrane G."/>
            <person name="Meng A."/>
            <person name="Brown T."/>
            <person name="Cohen L."/>
        </authorList>
    </citation>
    <scope>NUCLEOTIDE SEQUENCE</scope>
    <source>
        <strain evidence="2">SAG 36.94</strain>
    </source>
</reference>
<proteinExistence type="predicted"/>
<dbReference type="EMBL" id="HBGH01012686">
    <property type="protein sequence ID" value="CAD9234995.1"/>
    <property type="molecule type" value="Transcribed_RNA"/>
</dbReference>
<sequence length="101" mass="11715">MIGIMPKNLVPMLSYLLHYQVRSYTSTKKTLMNKGIFRYPVCACAPEVPSIVYSAERVEANYVWLACHIWRQIQGEERSCDSGFSTFQFFYLPCVKVYATQ</sequence>
<evidence type="ECO:0000313" key="1">
    <source>
        <dbReference type="EMBL" id="CAD9234994.1"/>
    </source>
</evidence>
<protein>
    <submittedName>
        <fullName evidence="2">Uncharacterized protein</fullName>
    </submittedName>
</protein>
<evidence type="ECO:0000313" key="2">
    <source>
        <dbReference type="EMBL" id="CAD9234995.1"/>
    </source>
</evidence>
<organism evidence="2">
    <name type="scientific">Compsopogon caeruleus</name>
    <dbReference type="NCBI Taxonomy" id="31354"/>
    <lineage>
        <taxon>Eukaryota</taxon>
        <taxon>Rhodophyta</taxon>
        <taxon>Compsopogonophyceae</taxon>
        <taxon>Compsopogonales</taxon>
        <taxon>Compsopogonaceae</taxon>
        <taxon>Compsopogon</taxon>
    </lineage>
</organism>
<dbReference type="EMBL" id="HBGH01012685">
    <property type="protein sequence ID" value="CAD9234994.1"/>
    <property type="molecule type" value="Transcribed_RNA"/>
</dbReference>
<name>A0A6T6CWC9_9RHOD</name>
<accession>A0A6T6CWC9</accession>
<gene>
    <name evidence="1" type="ORF">CCAE0312_LOCUS7084</name>
    <name evidence="2" type="ORF">CCAE0312_LOCUS7085</name>
</gene>